<comment type="caution">
    <text evidence="1">The sequence shown here is derived from an EMBL/GenBank/DDBJ whole genome shotgun (WGS) entry which is preliminary data.</text>
</comment>
<proteinExistence type="predicted"/>
<reference evidence="1 2" key="2">
    <citation type="submission" date="2020-03" db="EMBL/GenBank/DDBJ databases">
        <title>Roseomonas stagni sp. nov., isolated from pond water in Japan.</title>
        <authorList>
            <person name="Furuhata K."/>
            <person name="Miyamoto H."/>
            <person name="Goto K."/>
        </authorList>
    </citation>
    <scope>NUCLEOTIDE SEQUENCE [LARGE SCALE GENOMIC DNA]</scope>
    <source>
        <strain evidence="1 2">PeD5</strain>
    </source>
</reference>
<dbReference type="InterPro" id="IPR009367">
    <property type="entry name" value="Elm1-like"/>
</dbReference>
<evidence type="ECO:0008006" key="3">
    <source>
        <dbReference type="Google" id="ProtNLM"/>
    </source>
</evidence>
<dbReference type="AlphaFoldDB" id="A0A6M1LGG1"/>
<evidence type="ECO:0000313" key="2">
    <source>
        <dbReference type="Proteomes" id="UP000475385"/>
    </source>
</evidence>
<evidence type="ECO:0000313" key="1">
    <source>
        <dbReference type="EMBL" id="NGM19415.1"/>
    </source>
</evidence>
<dbReference type="PANTHER" id="PTHR33986">
    <property type="entry name" value="OS02G0535700 PROTEIN"/>
    <property type="match status" value="1"/>
</dbReference>
<dbReference type="Pfam" id="PF06258">
    <property type="entry name" value="Mito_fiss_Elm1"/>
    <property type="match status" value="1"/>
</dbReference>
<dbReference type="RefSeq" id="WP_164693238.1">
    <property type="nucleotide sequence ID" value="NZ_JAAIKB010000001.1"/>
</dbReference>
<protein>
    <recommendedName>
        <fullName evidence="3">Nucleoside-diphosphate sugar epimerase</fullName>
    </recommendedName>
</protein>
<sequence>MSAGPERVWVLADPRAGTAAQAIGIAERLGEPFRTVPLEWGRLARLPLPWPTLMGLTPESRAAFVAPWPRLVISAGRRSAPVALWLKRRGTRIVHCMRAPGSGGFDLQVVGAHDGMPPAPNRIEILGAAHRVTPAALDAARTRFEALRDLPSPRVGLLLGGPVRAEGLDPAIAAALGRKVAGFAGSVMATASRRTGAAATAALAEALSPVPHRLHAWGSAGENPYLGILVWADVMVVSGDSVSMLSEALVTAAPIFIAPLGDEGPRHRALHASLQAAGQARPIDDAPTPFARQPRDEVARIVAAIRERGLLTHE</sequence>
<accession>A0A6M1LGG1</accession>
<keyword evidence="2" id="KW-1185">Reference proteome</keyword>
<name>A0A6M1LGG1_9PROT</name>
<dbReference type="EMBL" id="JAAIKB010000001">
    <property type="protein sequence ID" value="NGM19415.1"/>
    <property type="molecule type" value="Genomic_DNA"/>
</dbReference>
<dbReference type="Proteomes" id="UP000475385">
    <property type="component" value="Unassembled WGS sequence"/>
</dbReference>
<reference evidence="1 2" key="1">
    <citation type="submission" date="2020-02" db="EMBL/GenBank/DDBJ databases">
        <authorList>
            <person name="Kim H.M."/>
            <person name="Jeon C.O."/>
        </authorList>
    </citation>
    <scope>NUCLEOTIDE SEQUENCE [LARGE SCALE GENOMIC DNA]</scope>
    <source>
        <strain evidence="1 2">PeD5</strain>
    </source>
</reference>
<gene>
    <name evidence="1" type="ORF">G3576_05270</name>
</gene>
<organism evidence="1 2">
    <name type="scientific">Falsiroseomonas algicola</name>
    <dbReference type="NCBI Taxonomy" id="2716930"/>
    <lineage>
        <taxon>Bacteria</taxon>
        <taxon>Pseudomonadati</taxon>
        <taxon>Pseudomonadota</taxon>
        <taxon>Alphaproteobacteria</taxon>
        <taxon>Acetobacterales</taxon>
        <taxon>Roseomonadaceae</taxon>
        <taxon>Falsiroseomonas</taxon>
    </lineage>
</organism>
<dbReference type="PANTHER" id="PTHR33986:SF15">
    <property type="entry name" value="MITOCHONDRIAL FISSION PROTEIN ELM1"/>
    <property type="match status" value="1"/>
</dbReference>